<evidence type="ECO:0000313" key="2">
    <source>
        <dbReference type="EMBL" id="CAA9490303.1"/>
    </source>
</evidence>
<feature type="region of interest" description="Disordered" evidence="1">
    <location>
        <begin position="34"/>
        <end position="61"/>
    </location>
</feature>
<organism evidence="2">
    <name type="scientific">uncultured Solirubrobacteraceae bacterium</name>
    <dbReference type="NCBI Taxonomy" id="1162706"/>
    <lineage>
        <taxon>Bacteria</taxon>
        <taxon>Bacillati</taxon>
        <taxon>Actinomycetota</taxon>
        <taxon>Thermoleophilia</taxon>
        <taxon>Solirubrobacterales</taxon>
        <taxon>Solirubrobacteraceae</taxon>
        <taxon>environmental samples</taxon>
    </lineage>
</organism>
<dbReference type="GO" id="GO:0008311">
    <property type="term" value="F:double-stranded DNA 3'-5' DNA exonuclease activity"/>
    <property type="evidence" value="ECO:0007669"/>
    <property type="project" value="UniProtKB-EC"/>
</dbReference>
<dbReference type="AlphaFoldDB" id="A0A6J4S5J0"/>
<accession>A0A6J4S5J0</accession>
<sequence>CGSRRGTSTRPSSACPGCWRGSTSGGRTWCACRRRSSPTRRSPPCSATSWPRAATRWPRTA</sequence>
<proteinExistence type="predicted"/>
<protein>
    <submittedName>
        <fullName evidence="2">Exodeoxyribonuclease III</fullName>
        <ecNumber evidence="2">3.1.11.2</ecNumber>
    </submittedName>
</protein>
<feature type="compositionally biased region" description="Low complexity" evidence="1">
    <location>
        <begin position="39"/>
        <end position="49"/>
    </location>
</feature>
<reference evidence="2" key="1">
    <citation type="submission" date="2020-02" db="EMBL/GenBank/DDBJ databases">
        <authorList>
            <person name="Meier V. D."/>
        </authorList>
    </citation>
    <scope>NUCLEOTIDE SEQUENCE</scope>
    <source>
        <strain evidence="2">AVDCRST_MAG13</strain>
    </source>
</reference>
<feature type="non-terminal residue" evidence="2">
    <location>
        <position position="61"/>
    </location>
</feature>
<name>A0A6J4S5J0_9ACTN</name>
<dbReference type="EC" id="3.1.11.2" evidence="2"/>
<gene>
    <name evidence="2" type="ORF">AVDCRST_MAG13-1702</name>
</gene>
<feature type="non-terminal residue" evidence="2">
    <location>
        <position position="1"/>
    </location>
</feature>
<evidence type="ECO:0000256" key="1">
    <source>
        <dbReference type="SAM" id="MobiDB-lite"/>
    </source>
</evidence>
<dbReference type="EMBL" id="CADCVO010000268">
    <property type="protein sequence ID" value="CAA9490303.1"/>
    <property type="molecule type" value="Genomic_DNA"/>
</dbReference>
<keyword evidence="2" id="KW-0378">Hydrolase</keyword>